<keyword evidence="3 6" id="KW-0413">Isomerase</keyword>
<accession>W4FK33</accession>
<comment type="similarity">
    <text evidence="1 6">Belongs to the tRNA pseudouridine synthase TruA family.</text>
</comment>
<evidence type="ECO:0000313" key="8">
    <source>
        <dbReference type="EMBL" id="ETV67850.1"/>
    </source>
</evidence>
<dbReference type="OrthoDB" id="271910at2759"/>
<dbReference type="InterPro" id="IPR020103">
    <property type="entry name" value="PsdUridine_synth_cat_dom_sf"/>
</dbReference>
<feature type="active site" description="Nucleophile" evidence="4">
    <location>
        <position position="54"/>
    </location>
</feature>
<gene>
    <name evidence="8" type="ORF">H257_16077</name>
</gene>
<evidence type="ECO:0000256" key="4">
    <source>
        <dbReference type="PIRSR" id="PIRSR001430-1"/>
    </source>
</evidence>
<dbReference type="CDD" id="cd02570">
    <property type="entry name" value="PseudoU_synth_EcTruA"/>
    <property type="match status" value="1"/>
</dbReference>
<evidence type="ECO:0000256" key="6">
    <source>
        <dbReference type="RuleBase" id="RU003792"/>
    </source>
</evidence>
<dbReference type="SUPFAM" id="SSF55120">
    <property type="entry name" value="Pseudouridine synthase"/>
    <property type="match status" value="1"/>
</dbReference>
<feature type="domain" description="Pseudouridine synthase I TruA alpha/beta" evidence="7">
    <location>
        <begin position="183"/>
        <end position="296"/>
    </location>
</feature>
<sequence>MQRYKVTVEYLGSAFNGFQAQVEAPTVQVELEKALRRLVGAGNASRVVVSSRTDAGVHAMGNVCHVDLQRMHRWARTSTPSHDATTCSDEEPPHSPEVVRNAMNSFLRDHKQPIVVRQVEAVSMDFHSRFHARGRDYLYQIYAPRELVHDRHSAKRSLPSALFTRDTAWHVPVPLDIQAMSEACEYFVGKHDFTSFRGVKCQALTPVKTLDHVGVEVVSLPDTYPFGQELQLINVEVSAPSFLYHMVRNIVGALVEVGRHKLKPQDIERILHGKSRQLAPRMAPAHGLYLKHVKYDM</sequence>
<organism evidence="8">
    <name type="scientific">Aphanomyces astaci</name>
    <name type="common">Crayfish plague agent</name>
    <dbReference type="NCBI Taxonomy" id="112090"/>
    <lineage>
        <taxon>Eukaryota</taxon>
        <taxon>Sar</taxon>
        <taxon>Stramenopiles</taxon>
        <taxon>Oomycota</taxon>
        <taxon>Saprolegniomycetes</taxon>
        <taxon>Saprolegniales</taxon>
        <taxon>Verrucalvaceae</taxon>
        <taxon>Aphanomyces</taxon>
    </lineage>
</organism>
<dbReference type="Gene3D" id="3.30.70.580">
    <property type="entry name" value="Pseudouridine synthase I, catalytic domain, N-terminal subdomain"/>
    <property type="match status" value="1"/>
</dbReference>
<dbReference type="GO" id="GO:0031119">
    <property type="term" value="P:tRNA pseudouridine synthesis"/>
    <property type="evidence" value="ECO:0007669"/>
    <property type="project" value="TreeGrafter"/>
</dbReference>
<dbReference type="HAMAP" id="MF_00171">
    <property type="entry name" value="TruA"/>
    <property type="match status" value="1"/>
</dbReference>
<dbReference type="PANTHER" id="PTHR11142:SF0">
    <property type="entry name" value="TRNA PSEUDOURIDINE SYNTHASE-LIKE 1"/>
    <property type="match status" value="1"/>
</dbReference>
<dbReference type="GO" id="GO:0160147">
    <property type="term" value="F:tRNA pseudouridine(38-40) synthase activity"/>
    <property type="evidence" value="ECO:0007669"/>
    <property type="project" value="UniProtKB-EC"/>
</dbReference>
<dbReference type="PANTHER" id="PTHR11142">
    <property type="entry name" value="PSEUDOURIDYLATE SYNTHASE"/>
    <property type="match status" value="1"/>
</dbReference>
<dbReference type="GeneID" id="20818073"/>
<evidence type="ECO:0000256" key="2">
    <source>
        <dbReference type="ARBA" id="ARBA00022694"/>
    </source>
</evidence>
<keyword evidence="2 6" id="KW-0819">tRNA processing</keyword>
<evidence type="ECO:0000256" key="1">
    <source>
        <dbReference type="ARBA" id="ARBA00009375"/>
    </source>
</evidence>
<dbReference type="NCBIfam" id="TIGR00071">
    <property type="entry name" value="hisT_truA"/>
    <property type="match status" value="1"/>
</dbReference>
<evidence type="ECO:0000256" key="5">
    <source>
        <dbReference type="PIRSR" id="PIRSR001430-2"/>
    </source>
</evidence>
<dbReference type="AlphaFoldDB" id="W4FK33"/>
<dbReference type="GO" id="GO:0003723">
    <property type="term" value="F:RNA binding"/>
    <property type="evidence" value="ECO:0007669"/>
    <property type="project" value="InterPro"/>
</dbReference>
<evidence type="ECO:0000259" key="7">
    <source>
        <dbReference type="Pfam" id="PF01416"/>
    </source>
</evidence>
<dbReference type="Pfam" id="PF01416">
    <property type="entry name" value="PseudoU_synth_1"/>
    <property type="match status" value="2"/>
</dbReference>
<dbReference type="InterPro" id="IPR020095">
    <property type="entry name" value="PsdUridine_synth_TruA_C"/>
</dbReference>
<evidence type="ECO:0000256" key="3">
    <source>
        <dbReference type="ARBA" id="ARBA00023235"/>
    </source>
</evidence>
<dbReference type="InterPro" id="IPR020094">
    <property type="entry name" value="TruA/RsuA/RluB/E/F_N"/>
</dbReference>
<dbReference type="InterPro" id="IPR020097">
    <property type="entry name" value="PsdUridine_synth_TruA_a/b_dom"/>
</dbReference>
<dbReference type="Gene3D" id="3.30.70.660">
    <property type="entry name" value="Pseudouridine synthase I, catalytic domain, C-terminal subdomain"/>
    <property type="match status" value="1"/>
</dbReference>
<dbReference type="PIRSF" id="PIRSF001430">
    <property type="entry name" value="tRNA_psdUrid_synth"/>
    <property type="match status" value="1"/>
</dbReference>
<comment type="catalytic activity">
    <reaction evidence="6">
        <text>uridine(38/39/40) in tRNA = pseudouridine(38/39/40) in tRNA</text>
        <dbReference type="Rhea" id="RHEA:22376"/>
        <dbReference type="Rhea" id="RHEA-COMP:10085"/>
        <dbReference type="Rhea" id="RHEA-COMP:10087"/>
        <dbReference type="ChEBI" id="CHEBI:65314"/>
        <dbReference type="ChEBI" id="CHEBI:65315"/>
        <dbReference type="EC" id="5.4.99.12"/>
    </reaction>
</comment>
<proteinExistence type="inferred from homology"/>
<feature type="binding site" evidence="5">
    <location>
        <position position="137"/>
    </location>
    <ligand>
        <name>substrate</name>
    </ligand>
</feature>
<dbReference type="EMBL" id="KI913192">
    <property type="protein sequence ID" value="ETV67850.1"/>
    <property type="molecule type" value="Genomic_DNA"/>
</dbReference>
<dbReference type="InterPro" id="IPR001406">
    <property type="entry name" value="PsdUridine_synth_TruA"/>
</dbReference>
<dbReference type="VEuPathDB" id="FungiDB:H257_16077"/>
<dbReference type="STRING" id="112090.W4FK33"/>
<dbReference type="RefSeq" id="XP_009842708.1">
    <property type="nucleotide sequence ID" value="XM_009844406.1"/>
</dbReference>
<feature type="domain" description="Pseudouridine synthase I TruA alpha/beta" evidence="7">
    <location>
        <begin position="8"/>
        <end position="130"/>
    </location>
</feature>
<protein>
    <recommendedName>
        <fullName evidence="6">tRNA pseudouridine synthase</fullName>
        <ecNumber evidence="6">5.4.99.12</ecNumber>
    </recommendedName>
</protein>
<name>W4FK33_APHAT</name>
<reference evidence="8" key="1">
    <citation type="submission" date="2013-12" db="EMBL/GenBank/DDBJ databases">
        <title>The Genome Sequence of Aphanomyces astaci APO3.</title>
        <authorList>
            <consortium name="The Broad Institute Genomics Platform"/>
            <person name="Russ C."/>
            <person name="Tyler B."/>
            <person name="van West P."/>
            <person name="Dieguez-Uribeondo J."/>
            <person name="Young S.K."/>
            <person name="Zeng Q."/>
            <person name="Gargeya S."/>
            <person name="Fitzgerald M."/>
            <person name="Abouelleil A."/>
            <person name="Alvarado L."/>
            <person name="Chapman S.B."/>
            <person name="Gainer-Dewar J."/>
            <person name="Goldberg J."/>
            <person name="Griggs A."/>
            <person name="Gujja S."/>
            <person name="Hansen M."/>
            <person name="Howarth C."/>
            <person name="Imamovic A."/>
            <person name="Ireland A."/>
            <person name="Larimer J."/>
            <person name="McCowan C."/>
            <person name="Murphy C."/>
            <person name="Pearson M."/>
            <person name="Poon T.W."/>
            <person name="Priest M."/>
            <person name="Roberts A."/>
            <person name="Saif S."/>
            <person name="Shea T."/>
            <person name="Sykes S."/>
            <person name="Wortman J."/>
            <person name="Nusbaum C."/>
            <person name="Birren B."/>
        </authorList>
    </citation>
    <scope>NUCLEOTIDE SEQUENCE [LARGE SCALE GENOMIC DNA]</scope>
    <source>
        <strain evidence="8">APO3</strain>
    </source>
</reference>
<dbReference type="EC" id="5.4.99.12" evidence="6"/>